<comment type="caution">
    <text evidence="1">The sequence shown here is derived from an EMBL/GenBank/DDBJ whole genome shotgun (WGS) entry which is preliminary data.</text>
</comment>
<proteinExistence type="predicted"/>
<dbReference type="EMBL" id="RBXL01000001">
    <property type="protein sequence ID" value="RKT47050.1"/>
    <property type="molecule type" value="Genomic_DNA"/>
</dbReference>
<evidence type="ECO:0000313" key="2">
    <source>
        <dbReference type="Proteomes" id="UP000274556"/>
    </source>
</evidence>
<evidence type="ECO:0000313" key="1">
    <source>
        <dbReference type="EMBL" id="RKT47050.1"/>
    </source>
</evidence>
<name>A0A495VE21_9GAMM</name>
<dbReference type="Proteomes" id="UP000274556">
    <property type="component" value="Unassembled WGS sequence"/>
</dbReference>
<sequence length="33" mass="3716">MRPNVMLSRRKKQSEAALFVIGWGFLLAALTPL</sequence>
<gene>
    <name evidence="1" type="ORF">BDD21_4600</name>
</gene>
<accession>A0A495VE21</accession>
<keyword evidence="2" id="KW-1185">Reference proteome</keyword>
<organism evidence="1 2">
    <name type="scientific">Thiocapsa rosea</name>
    <dbReference type="NCBI Taxonomy" id="69360"/>
    <lineage>
        <taxon>Bacteria</taxon>
        <taxon>Pseudomonadati</taxon>
        <taxon>Pseudomonadota</taxon>
        <taxon>Gammaproteobacteria</taxon>
        <taxon>Chromatiales</taxon>
        <taxon>Chromatiaceae</taxon>
        <taxon>Thiocapsa</taxon>
    </lineage>
</organism>
<protein>
    <submittedName>
        <fullName evidence="1">Uncharacterized protein</fullName>
    </submittedName>
</protein>
<dbReference type="AlphaFoldDB" id="A0A495VE21"/>
<reference evidence="1 2" key="1">
    <citation type="submission" date="2018-10" db="EMBL/GenBank/DDBJ databases">
        <title>Genomic Encyclopedia of Archaeal and Bacterial Type Strains, Phase II (KMG-II): from individual species to whole genera.</title>
        <authorList>
            <person name="Goeker M."/>
        </authorList>
    </citation>
    <scope>NUCLEOTIDE SEQUENCE [LARGE SCALE GENOMIC DNA]</scope>
    <source>
        <strain evidence="1 2">DSM 235</strain>
    </source>
</reference>